<dbReference type="Proteomes" id="UP000749559">
    <property type="component" value="Unassembled WGS sequence"/>
</dbReference>
<dbReference type="FunFam" id="2.10.110.20:FF:000001">
    <property type="entry name" value="lysine-specific demethylase 6A isoform X2"/>
    <property type="match status" value="1"/>
</dbReference>
<evidence type="ECO:0000256" key="2">
    <source>
        <dbReference type="ARBA" id="ARBA00004123"/>
    </source>
</evidence>
<evidence type="ECO:0000256" key="4">
    <source>
        <dbReference type="ARBA" id="ARBA00022723"/>
    </source>
</evidence>
<comment type="caution">
    <text evidence="16">The sequence shown here is derived from an EMBL/GenBank/DDBJ whole genome shotgun (WGS) entry which is preliminary data.</text>
</comment>
<dbReference type="GO" id="GO:0046872">
    <property type="term" value="F:metal ion binding"/>
    <property type="evidence" value="ECO:0007669"/>
    <property type="project" value="UniProtKB-KW"/>
</dbReference>
<dbReference type="InterPro" id="IPR048562">
    <property type="entry name" value="KDM6A_B-like_C-hel"/>
</dbReference>
<accession>A0A8J1UCY8</accession>
<dbReference type="GO" id="GO:0000978">
    <property type="term" value="F:RNA polymerase II cis-regulatory region sequence-specific DNA binding"/>
    <property type="evidence" value="ECO:0007669"/>
    <property type="project" value="TreeGrafter"/>
</dbReference>
<evidence type="ECO:0000256" key="10">
    <source>
        <dbReference type="ARBA" id="ARBA00023242"/>
    </source>
</evidence>
<feature type="region of interest" description="Disordered" evidence="14">
    <location>
        <begin position="56"/>
        <end position="109"/>
    </location>
</feature>
<keyword evidence="8" id="KW-0560">Oxidoreductase</keyword>
<evidence type="ECO:0000256" key="1">
    <source>
        <dbReference type="ARBA" id="ARBA00001954"/>
    </source>
</evidence>
<dbReference type="PANTHER" id="PTHR14017:SF1">
    <property type="entry name" value="LD02225P"/>
    <property type="match status" value="1"/>
</dbReference>
<keyword evidence="17" id="KW-1185">Reference proteome</keyword>
<feature type="region of interest" description="Disordered" evidence="14">
    <location>
        <begin position="683"/>
        <end position="715"/>
    </location>
</feature>
<feature type="compositionally biased region" description="Pro residues" evidence="14">
    <location>
        <begin position="536"/>
        <end position="550"/>
    </location>
</feature>
<dbReference type="InterPro" id="IPR003347">
    <property type="entry name" value="JmjC_dom"/>
</dbReference>
<dbReference type="FunFam" id="2.60.120.650:FF:000002">
    <property type="entry name" value="lysine-specific demethylase 6A isoform X2"/>
    <property type="match status" value="1"/>
</dbReference>
<feature type="compositionally biased region" description="Polar residues" evidence="14">
    <location>
        <begin position="782"/>
        <end position="800"/>
    </location>
</feature>
<keyword evidence="7" id="KW-0223">Dioxygenase</keyword>
<evidence type="ECO:0000256" key="7">
    <source>
        <dbReference type="ARBA" id="ARBA00022964"/>
    </source>
</evidence>
<dbReference type="Pfam" id="PF02373">
    <property type="entry name" value="JmjC"/>
    <property type="match status" value="1"/>
</dbReference>
<keyword evidence="10" id="KW-0539">Nucleus</keyword>
<dbReference type="Gene3D" id="2.60.120.650">
    <property type="entry name" value="Cupin"/>
    <property type="match status" value="1"/>
</dbReference>
<dbReference type="SUPFAM" id="SSF51197">
    <property type="entry name" value="Clavaminate synthase-like"/>
    <property type="match status" value="1"/>
</dbReference>
<dbReference type="GO" id="GO:0010468">
    <property type="term" value="P:regulation of gene expression"/>
    <property type="evidence" value="ECO:0007669"/>
    <property type="project" value="TreeGrafter"/>
</dbReference>
<dbReference type="Gene3D" id="2.10.110.20">
    <property type="match status" value="1"/>
</dbReference>
<feature type="compositionally biased region" description="Basic and acidic residues" evidence="14">
    <location>
        <begin position="82"/>
        <end position="104"/>
    </location>
</feature>
<keyword evidence="4" id="KW-0479">Metal-binding</keyword>
<evidence type="ECO:0000256" key="12">
    <source>
        <dbReference type="ARBA" id="ARBA00034525"/>
    </source>
</evidence>
<dbReference type="GO" id="GO:0044666">
    <property type="term" value="C:MLL3/4 complex"/>
    <property type="evidence" value="ECO:0007669"/>
    <property type="project" value="TreeGrafter"/>
</dbReference>
<evidence type="ECO:0000313" key="16">
    <source>
        <dbReference type="EMBL" id="CAH1781540.1"/>
    </source>
</evidence>
<feature type="compositionally biased region" description="Polar residues" evidence="14">
    <location>
        <begin position="687"/>
        <end position="715"/>
    </location>
</feature>
<comment type="cofactor">
    <cofactor evidence="1">
        <name>Fe(2+)</name>
        <dbReference type="ChEBI" id="CHEBI:29033"/>
    </cofactor>
</comment>
<dbReference type="PROSITE" id="PS50005">
    <property type="entry name" value="TPR"/>
    <property type="match status" value="3"/>
</dbReference>
<dbReference type="SUPFAM" id="SSF48452">
    <property type="entry name" value="TPR-like"/>
    <property type="match status" value="1"/>
</dbReference>
<organism evidence="16 17">
    <name type="scientific">Owenia fusiformis</name>
    <name type="common">Polychaete worm</name>
    <dbReference type="NCBI Taxonomy" id="6347"/>
    <lineage>
        <taxon>Eukaryota</taxon>
        <taxon>Metazoa</taxon>
        <taxon>Spiralia</taxon>
        <taxon>Lophotrochozoa</taxon>
        <taxon>Annelida</taxon>
        <taxon>Polychaeta</taxon>
        <taxon>Sedentaria</taxon>
        <taxon>Canalipalpata</taxon>
        <taxon>Sabellida</taxon>
        <taxon>Oweniida</taxon>
        <taxon>Oweniidae</taxon>
        <taxon>Owenia</taxon>
    </lineage>
</organism>
<dbReference type="PROSITE" id="PS51184">
    <property type="entry name" value="JMJC"/>
    <property type="match status" value="1"/>
</dbReference>
<keyword evidence="5" id="KW-0862">Zinc</keyword>
<feature type="compositionally biased region" description="Low complexity" evidence="14">
    <location>
        <begin position="801"/>
        <end position="811"/>
    </location>
</feature>
<sequence>MSMEKDDAISLTSQERALLKDYDSRLYGFLKLDLPEDAAKKTLIIKAIRYHEQEAAKFTKKDKKEDKDSSKPEELVVPEPMPSRKPDDNKKDNQNASGDKKKETGEDENVSLEEIAKNADHFRMLGHLNLLLENFPKALSAYQKFFSMQELYWKDAPFLYGLGLAYFHFSAFQWSVKAFRQALYIDPGFSRANEIQLRLGSILKTQKDYDGALKHLRLALNDSSPCTLSKHKIKFYIGQILEVKGDFKEAKEHYETLLKDEGLPNNVKSNTLRQLGWMHHTQEQFGDKATREAYAVDCLHKAIQADPSSGQSWYFLGRCFSNIGKVHDAFVSYRHSIDKTEANADTWCSIGVLYQQQNQPMDALQAYICAVQLDKSHSSAWSDLGILYESCSQPKDALVCYKKALKTDKANLQPNLSARIAFIEEQFAKSPIPDLQPKTKTLPSIEQAWSLPIPAELTSRQSAPNSGNQPRMMQPGMLQQQGPQPQQRFPSMPGQQPMQRHPGYPPGISPHPGDEGSAAKRRKGNAKKRSGGGTPPQSPSPQPQPTPPFYLNPQQMHMMMSLQQNQSNLTQQQQQLLNQLQHQYQMQQQHQQQMRLQQQQHGIMSQQGQNMNMPPPYPSSNGMMPQGGMPPNPMDQGRMRQPPPSYSNSVNFPGGPSGMNQPPRRSFEITPSTIVNNVPFRQEMPPASSQHASGQGPVTTNSFNTFQPQTSQSGVFQELSKDIQNNPVTEQELTALLSRQDIATSLAEDLLAQITQDSDILKGLETKKDSSQTNDDILDAFSSFQNTDNFPDDSGNLNSQPPSVHSSSVHSLDTNQIRDGGPSNIGSPKSEASLSSSQTPRSPKLEEDILDQLKVNTDGTKSDPSVILSPSAISINMSSSLLTPKSGGSFNTSILSEKCPPPCPPEAPYPPLPKDKLDPATPSVYLESKKDAFSKELQQYCLSQPVAVIRGIAGALKLDLGLFSTKSLVEANPDHPCEVRTQRLQGPDENRDQFGANVWHCASTRSHTTVTKYAQYQASSFQESLKEETEKVRGIQRDKDEDSNGKGKKAKKMIKFGTNVDLSDERKWKPQLHEISKLPAFTKLVSASNMLSHVGHTILGMNSVQLYMKVPGCRTPGHQENNNLCSVNINIGPGDCEWFAVPESYWGAIHNICERYNINYLTGSWWPILDDLYKEDVPVYRFIQKPGDLVWINAGCVHWVQAIGWCNNIAWNVGPLNAKQYSSAVERYEWNKLQSYKSIVPMIHLTWNLARNVRISDMALFQQMKYCLCRTLKQVQLIIDYIKGLGKTIKYHDKQKGEAAHYCDKCEVEVFNILFVAEQDKKFVVHCLDCAGKIQKKLDNIVILNQYHMQDLKEVYDNFQLHQAPTGLVSYA</sequence>
<dbReference type="FunFam" id="1.20.58.1370:FF:000001">
    <property type="entry name" value="lysine-specific demethylase 6A isoform X2"/>
    <property type="match status" value="1"/>
</dbReference>
<dbReference type="InterPro" id="IPR046941">
    <property type="entry name" value="KDM6_GATAL_sf"/>
</dbReference>
<comment type="catalytic activity">
    <reaction evidence="13">
        <text>N(6),N(6),N(6)-trimethyl-L-lysyl(27)-[histone H3] + 2 2-oxoglutarate + 2 O2 = N(6)-methyl-L-lysyl(27)-[histone H3] + 2 formaldehyde + 2 succinate + 2 CO2</text>
        <dbReference type="Rhea" id="RHEA:60224"/>
        <dbReference type="Rhea" id="RHEA-COMP:15535"/>
        <dbReference type="Rhea" id="RHEA-COMP:15544"/>
        <dbReference type="ChEBI" id="CHEBI:15379"/>
        <dbReference type="ChEBI" id="CHEBI:16526"/>
        <dbReference type="ChEBI" id="CHEBI:16810"/>
        <dbReference type="ChEBI" id="CHEBI:16842"/>
        <dbReference type="ChEBI" id="CHEBI:30031"/>
        <dbReference type="ChEBI" id="CHEBI:61929"/>
        <dbReference type="ChEBI" id="CHEBI:61961"/>
        <dbReference type="EC" id="1.14.11.68"/>
    </reaction>
</comment>
<gene>
    <name evidence="16" type="ORF">OFUS_LOCUS8110</name>
</gene>
<evidence type="ECO:0000313" key="17">
    <source>
        <dbReference type="Proteomes" id="UP000749559"/>
    </source>
</evidence>
<name>A0A8J1UCY8_OWEFU</name>
<dbReference type="Gene3D" id="1.20.58.1370">
    <property type="match status" value="1"/>
</dbReference>
<evidence type="ECO:0000256" key="5">
    <source>
        <dbReference type="ARBA" id="ARBA00022833"/>
    </source>
</evidence>
<evidence type="ECO:0000256" key="6">
    <source>
        <dbReference type="ARBA" id="ARBA00022853"/>
    </source>
</evidence>
<feature type="compositionally biased region" description="Polar residues" evidence="14">
    <location>
        <begin position="458"/>
        <end position="468"/>
    </location>
</feature>
<feature type="compositionally biased region" description="Polar residues" evidence="14">
    <location>
        <begin position="824"/>
        <end position="841"/>
    </location>
</feature>
<feature type="compositionally biased region" description="Low complexity" evidence="14">
    <location>
        <begin position="469"/>
        <end position="488"/>
    </location>
</feature>
<evidence type="ECO:0000256" key="14">
    <source>
        <dbReference type="SAM" id="MobiDB-lite"/>
    </source>
</evidence>
<dbReference type="SMART" id="SM00028">
    <property type="entry name" value="TPR"/>
    <property type="match status" value="8"/>
</dbReference>
<dbReference type="Pfam" id="PF21326">
    <property type="entry name" value="KDM6_GATAL"/>
    <property type="match status" value="1"/>
</dbReference>
<proteinExistence type="inferred from homology"/>
<feature type="region of interest" description="Disordered" evidence="14">
    <location>
        <begin position="1027"/>
        <end position="1049"/>
    </location>
</feature>
<protein>
    <recommendedName>
        <fullName evidence="12">[histone H3]-trimethyl-L-lysine(27) demethylase</fullName>
        <ecNumber evidence="12">1.14.11.68</ecNumber>
    </recommendedName>
</protein>
<dbReference type="InterPro" id="IPR048560">
    <property type="entry name" value="KDM6A_B-like_GATAL"/>
</dbReference>
<feature type="compositionally biased region" description="Basic and acidic residues" evidence="14">
    <location>
        <begin position="1027"/>
        <end position="1045"/>
    </location>
</feature>
<evidence type="ECO:0000256" key="11">
    <source>
        <dbReference type="ARBA" id="ARBA00034483"/>
    </source>
</evidence>
<feature type="region of interest" description="Disordered" evidence="14">
    <location>
        <begin position="623"/>
        <end position="645"/>
    </location>
</feature>
<feature type="region of interest" description="Disordered" evidence="14">
    <location>
        <begin position="782"/>
        <end position="844"/>
    </location>
</feature>
<dbReference type="EMBL" id="CAIIXF020000004">
    <property type="protein sequence ID" value="CAH1781540.1"/>
    <property type="molecule type" value="Genomic_DNA"/>
</dbReference>
<evidence type="ECO:0000256" key="8">
    <source>
        <dbReference type="ARBA" id="ARBA00023002"/>
    </source>
</evidence>
<evidence type="ECO:0000259" key="15">
    <source>
        <dbReference type="PROSITE" id="PS51184"/>
    </source>
</evidence>
<dbReference type="SMART" id="SM00558">
    <property type="entry name" value="JmjC"/>
    <property type="match status" value="1"/>
</dbReference>
<comment type="subcellular location">
    <subcellularLocation>
        <location evidence="2">Nucleus</location>
    </subcellularLocation>
</comment>
<feature type="compositionally biased region" description="Basic residues" evidence="14">
    <location>
        <begin position="519"/>
        <end position="530"/>
    </location>
</feature>
<comment type="similarity">
    <text evidence="11">Belongs to the UTX family.</text>
</comment>
<dbReference type="GO" id="GO:0071558">
    <property type="term" value="F:histone H3K27me2/H3K27me3 demethylase activity"/>
    <property type="evidence" value="ECO:0007669"/>
    <property type="project" value="UniProtKB-EC"/>
</dbReference>
<dbReference type="InterPro" id="IPR019734">
    <property type="entry name" value="TPR_rpt"/>
</dbReference>
<evidence type="ECO:0000256" key="13">
    <source>
        <dbReference type="ARBA" id="ARBA00048695"/>
    </source>
</evidence>
<keyword evidence="3" id="KW-0597">Phosphoprotein</keyword>
<dbReference type="SUPFAM" id="SSF81901">
    <property type="entry name" value="HCP-like"/>
    <property type="match status" value="1"/>
</dbReference>
<dbReference type="PANTHER" id="PTHR14017">
    <property type="entry name" value="LYSINE-SPECIFIC DEMETHYLASE"/>
    <property type="match status" value="1"/>
</dbReference>
<dbReference type="InterPro" id="IPR011990">
    <property type="entry name" value="TPR-like_helical_dom_sf"/>
</dbReference>
<dbReference type="EC" id="1.14.11.68" evidence="12"/>
<dbReference type="Gene3D" id="1.25.40.10">
    <property type="entry name" value="Tetratricopeptide repeat domain"/>
    <property type="match status" value="2"/>
</dbReference>
<feature type="region of interest" description="Disordered" evidence="14">
    <location>
        <begin position="453"/>
        <end position="552"/>
    </location>
</feature>
<keyword evidence="9" id="KW-0408">Iron</keyword>
<dbReference type="Pfam" id="PF21322">
    <property type="entry name" value="KDM6_C-hel"/>
    <property type="match status" value="1"/>
</dbReference>
<dbReference type="GO" id="GO:0031490">
    <property type="term" value="F:chromatin DNA binding"/>
    <property type="evidence" value="ECO:0007669"/>
    <property type="project" value="TreeGrafter"/>
</dbReference>
<keyword evidence="6" id="KW-0156">Chromatin regulator</keyword>
<dbReference type="OrthoDB" id="418911at2759"/>
<evidence type="ECO:0000256" key="9">
    <source>
        <dbReference type="ARBA" id="ARBA00023004"/>
    </source>
</evidence>
<feature type="compositionally biased region" description="Basic and acidic residues" evidence="14">
    <location>
        <begin position="56"/>
        <end position="74"/>
    </location>
</feature>
<evidence type="ECO:0000256" key="3">
    <source>
        <dbReference type="ARBA" id="ARBA00022553"/>
    </source>
</evidence>
<dbReference type="InterPro" id="IPR051630">
    <property type="entry name" value="Corepressor-Demethylase"/>
</dbReference>
<feature type="domain" description="JmjC" evidence="15">
    <location>
        <begin position="1067"/>
        <end position="1230"/>
    </location>
</feature>
<reference evidence="16" key="1">
    <citation type="submission" date="2022-03" db="EMBL/GenBank/DDBJ databases">
        <authorList>
            <person name="Martin C."/>
        </authorList>
    </citation>
    <scope>NUCLEOTIDE SEQUENCE</scope>
</reference>